<dbReference type="PANTHER" id="PTHR33021:SF350">
    <property type="entry name" value="UCLACYANIN-2"/>
    <property type="match status" value="1"/>
</dbReference>
<evidence type="ECO:0000256" key="4">
    <source>
        <dbReference type="ARBA" id="ARBA00023008"/>
    </source>
</evidence>
<dbReference type="GO" id="GO:0005886">
    <property type="term" value="C:plasma membrane"/>
    <property type="evidence" value="ECO:0007669"/>
    <property type="project" value="TreeGrafter"/>
</dbReference>
<comment type="caution">
    <text evidence="8">The sequence shown here is derived from an EMBL/GenBank/DDBJ whole genome shotgun (WGS) entry which is preliminary data.</text>
</comment>
<evidence type="ECO:0000313" key="8">
    <source>
        <dbReference type="EMBL" id="KAG6597011.1"/>
    </source>
</evidence>
<keyword evidence="1" id="KW-0813">Transport</keyword>
<evidence type="ECO:0000256" key="1">
    <source>
        <dbReference type="ARBA" id="ARBA00022448"/>
    </source>
</evidence>
<dbReference type="PROSITE" id="PS51485">
    <property type="entry name" value="PHYTOCYANIN"/>
    <property type="match status" value="1"/>
</dbReference>
<dbReference type="InterPro" id="IPR039391">
    <property type="entry name" value="Phytocyanin-like"/>
</dbReference>
<dbReference type="GO" id="GO:0046872">
    <property type="term" value="F:metal ion binding"/>
    <property type="evidence" value="ECO:0007669"/>
    <property type="project" value="UniProtKB-KW"/>
</dbReference>
<feature type="compositionally biased region" description="Pro residues" evidence="6">
    <location>
        <begin position="146"/>
        <end position="174"/>
    </location>
</feature>
<evidence type="ECO:0000313" key="9">
    <source>
        <dbReference type="Proteomes" id="UP000685013"/>
    </source>
</evidence>
<dbReference type="Proteomes" id="UP000685013">
    <property type="component" value="Chromosome 6"/>
</dbReference>
<evidence type="ECO:0000256" key="5">
    <source>
        <dbReference type="ARBA" id="ARBA00023180"/>
    </source>
</evidence>
<evidence type="ECO:0000256" key="6">
    <source>
        <dbReference type="SAM" id="MobiDB-lite"/>
    </source>
</evidence>
<dbReference type="EMBL" id="JAGKQH010000006">
    <property type="protein sequence ID" value="KAG6597011.1"/>
    <property type="molecule type" value="Genomic_DNA"/>
</dbReference>
<dbReference type="InterPro" id="IPR003245">
    <property type="entry name" value="Phytocyanin_dom"/>
</dbReference>
<dbReference type="FunFam" id="2.60.40.420:FF:000003">
    <property type="entry name" value="Blue copper"/>
    <property type="match status" value="1"/>
</dbReference>
<dbReference type="Pfam" id="PF02298">
    <property type="entry name" value="Cu_bind_like"/>
    <property type="match status" value="1"/>
</dbReference>
<dbReference type="GO" id="GO:0009055">
    <property type="term" value="F:electron transfer activity"/>
    <property type="evidence" value="ECO:0007669"/>
    <property type="project" value="InterPro"/>
</dbReference>
<accession>A0AAV6NGY6</accession>
<protein>
    <recommendedName>
        <fullName evidence="7">Phytocyanin domain-containing protein</fullName>
    </recommendedName>
</protein>
<sequence>MVAARTLCPAQMANALGGIGVKMVMKVAVVFVFLVAVRAVYGADIVVGGDSGWSQGFDYDTWAAGQTFKVGDSLVFNYGGSHSVAEVNEASYKACSSTSVIRSHTGGSTSIPLSATGPRYFLCPTLGHCSSGMKLQINVVAANATPTPPGTTPPGNTPPANTPPADTPPSPPSPSAGSSAFISLNQLISGASIACFAALFVL</sequence>
<evidence type="ECO:0000256" key="2">
    <source>
        <dbReference type="ARBA" id="ARBA00022723"/>
    </source>
</evidence>
<gene>
    <name evidence="8" type="ORF">SDJN03_10191</name>
</gene>
<organism evidence="8 9">
    <name type="scientific">Cucurbita argyrosperma subsp. sororia</name>
    <dbReference type="NCBI Taxonomy" id="37648"/>
    <lineage>
        <taxon>Eukaryota</taxon>
        <taxon>Viridiplantae</taxon>
        <taxon>Streptophyta</taxon>
        <taxon>Embryophyta</taxon>
        <taxon>Tracheophyta</taxon>
        <taxon>Spermatophyta</taxon>
        <taxon>Magnoliopsida</taxon>
        <taxon>eudicotyledons</taxon>
        <taxon>Gunneridae</taxon>
        <taxon>Pentapetalae</taxon>
        <taxon>rosids</taxon>
        <taxon>fabids</taxon>
        <taxon>Cucurbitales</taxon>
        <taxon>Cucurbitaceae</taxon>
        <taxon>Cucurbiteae</taxon>
        <taxon>Cucurbita</taxon>
    </lineage>
</organism>
<feature type="domain" description="Phytocyanin" evidence="7">
    <location>
        <begin position="43"/>
        <end position="141"/>
    </location>
</feature>
<feature type="region of interest" description="Disordered" evidence="6">
    <location>
        <begin position="144"/>
        <end position="177"/>
    </location>
</feature>
<keyword evidence="2" id="KW-0479">Metal-binding</keyword>
<keyword evidence="5" id="KW-0325">Glycoprotein</keyword>
<evidence type="ECO:0000256" key="3">
    <source>
        <dbReference type="ARBA" id="ARBA00022982"/>
    </source>
</evidence>
<proteinExistence type="predicted"/>
<keyword evidence="9" id="KW-1185">Reference proteome</keyword>
<keyword evidence="3" id="KW-0249">Electron transport</keyword>
<keyword evidence="4" id="KW-0186">Copper</keyword>
<reference evidence="8 9" key="1">
    <citation type="journal article" date="2021" name="Hortic Res">
        <title>The domestication of Cucurbita argyrosperma as revealed by the genome of its wild relative.</title>
        <authorList>
            <person name="Barrera-Redondo J."/>
            <person name="Sanchez-de la Vega G."/>
            <person name="Aguirre-Liguori J.A."/>
            <person name="Castellanos-Morales G."/>
            <person name="Gutierrez-Guerrero Y.T."/>
            <person name="Aguirre-Dugua X."/>
            <person name="Aguirre-Planter E."/>
            <person name="Tenaillon M.I."/>
            <person name="Lira-Saade R."/>
            <person name="Eguiarte L.E."/>
        </authorList>
    </citation>
    <scope>NUCLEOTIDE SEQUENCE [LARGE SCALE GENOMIC DNA]</scope>
    <source>
        <strain evidence="8">JBR-2021</strain>
    </source>
</reference>
<dbReference type="PANTHER" id="PTHR33021">
    <property type="entry name" value="BLUE COPPER PROTEIN"/>
    <property type="match status" value="1"/>
</dbReference>
<dbReference type="CDD" id="cd04216">
    <property type="entry name" value="Phytocyanin"/>
    <property type="match status" value="1"/>
</dbReference>
<evidence type="ECO:0000259" key="7">
    <source>
        <dbReference type="PROSITE" id="PS51485"/>
    </source>
</evidence>
<name>A0AAV6NGY6_9ROSI</name>
<dbReference type="AlphaFoldDB" id="A0AAV6NGY6"/>
<feature type="non-terminal residue" evidence="8">
    <location>
        <position position="1"/>
    </location>
</feature>